<evidence type="ECO:0000256" key="1">
    <source>
        <dbReference type="SAM" id="MobiDB-lite"/>
    </source>
</evidence>
<sequence length="263" mass="29867">MQTTFYTVKGTIMRINSNKPYWYAACTICKKKVHVNGDSTTCVSCDIPNPSVLLRFCMNIDVRDFSTEASFVLFNNEVEYLLGCKISDFQESNLQAIENSDLDIKIKSCLLKYYWFQIQLAPENHRYLTMQGFTVSKLEECDYNDDVSKLPKNQCKRYRLDAGETSSASSKSVLRQKNGRYGIGGVCNGGGAASALVLELISLMSARIRRKEMGYRWNSVKVSIKANKYELEGEGQRRQRREVFDNTDGRRSKNTVPASSKEA</sequence>
<dbReference type="PROSITE" id="PS00099">
    <property type="entry name" value="THIOLASE_3"/>
    <property type="match status" value="1"/>
</dbReference>
<dbReference type="GO" id="GO:0016747">
    <property type="term" value="F:acyltransferase activity, transferring groups other than amino-acyl groups"/>
    <property type="evidence" value="ECO:0007669"/>
    <property type="project" value="InterPro"/>
</dbReference>
<dbReference type="Pfam" id="PF08646">
    <property type="entry name" value="Rep_fac-A_C"/>
    <property type="match status" value="1"/>
</dbReference>
<dbReference type="AlphaFoldDB" id="A0A835D5W4"/>
<name>A0A835D5W4_TETSI</name>
<dbReference type="OrthoDB" id="1931061at2759"/>
<evidence type="ECO:0000313" key="4">
    <source>
        <dbReference type="Proteomes" id="UP000655225"/>
    </source>
</evidence>
<dbReference type="InterPro" id="IPR013955">
    <property type="entry name" value="Rep_factor-A_C"/>
</dbReference>
<dbReference type="SUPFAM" id="SSF50249">
    <property type="entry name" value="Nucleic acid-binding proteins"/>
    <property type="match status" value="1"/>
</dbReference>
<dbReference type="Gene3D" id="2.40.50.140">
    <property type="entry name" value="Nucleic acid-binding proteins"/>
    <property type="match status" value="1"/>
</dbReference>
<feature type="compositionally biased region" description="Basic and acidic residues" evidence="1">
    <location>
        <begin position="232"/>
        <end position="251"/>
    </location>
</feature>
<keyword evidence="4" id="KW-1185">Reference proteome</keyword>
<dbReference type="Proteomes" id="UP000655225">
    <property type="component" value="Unassembled WGS sequence"/>
</dbReference>
<organism evidence="3 4">
    <name type="scientific">Tetracentron sinense</name>
    <name type="common">Spur-leaf</name>
    <dbReference type="NCBI Taxonomy" id="13715"/>
    <lineage>
        <taxon>Eukaryota</taxon>
        <taxon>Viridiplantae</taxon>
        <taxon>Streptophyta</taxon>
        <taxon>Embryophyta</taxon>
        <taxon>Tracheophyta</taxon>
        <taxon>Spermatophyta</taxon>
        <taxon>Magnoliopsida</taxon>
        <taxon>Trochodendrales</taxon>
        <taxon>Trochodendraceae</taxon>
        <taxon>Tetracentron</taxon>
    </lineage>
</organism>
<feature type="compositionally biased region" description="Polar residues" evidence="1">
    <location>
        <begin position="254"/>
        <end position="263"/>
    </location>
</feature>
<dbReference type="InterPro" id="IPR020610">
    <property type="entry name" value="Thiolase_AS"/>
</dbReference>
<feature type="domain" description="Replication factor A C-terminal" evidence="2">
    <location>
        <begin position="5"/>
        <end position="149"/>
    </location>
</feature>
<feature type="region of interest" description="Disordered" evidence="1">
    <location>
        <begin position="232"/>
        <end position="263"/>
    </location>
</feature>
<dbReference type="InterPro" id="IPR012340">
    <property type="entry name" value="NA-bd_OB-fold"/>
</dbReference>
<reference evidence="3 4" key="1">
    <citation type="submission" date="2020-04" db="EMBL/GenBank/DDBJ databases">
        <title>Plant Genome Project.</title>
        <authorList>
            <person name="Zhang R.-G."/>
        </authorList>
    </citation>
    <scope>NUCLEOTIDE SEQUENCE [LARGE SCALE GENOMIC DNA]</scope>
    <source>
        <strain evidence="3">YNK0</strain>
        <tissue evidence="3">Leaf</tissue>
    </source>
</reference>
<accession>A0A835D5W4</accession>
<dbReference type="EMBL" id="JABCRI010000017">
    <property type="protein sequence ID" value="KAF8391663.1"/>
    <property type="molecule type" value="Genomic_DNA"/>
</dbReference>
<gene>
    <name evidence="3" type="ORF">HHK36_023970</name>
</gene>
<evidence type="ECO:0000313" key="3">
    <source>
        <dbReference type="EMBL" id="KAF8391663.1"/>
    </source>
</evidence>
<protein>
    <recommendedName>
        <fullName evidence="2">Replication factor A C-terminal domain-containing protein</fullName>
    </recommendedName>
</protein>
<comment type="caution">
    <text evidence="3">The sequence shown here is derived from an EMBL/GenBank/DDBJ whole genome shotgun (WGS) entry which is preliminary data.</text>
</comment>
<evidence type="ECO:0000259" key="2">
    <source>
        <dbReference type="Pfam" id="PF08646"/>
    </source>
</evidence>
<proteinExistence type="predicted"/>